<dbReference type="Proteomes" id="UP000734854">
    <property type="component" value="Unassembled WGS sequence"/>
</dbReference>
<dbReference type="InterPro" id="IPR007493">
    <property type="entry name" value="DUF538"/>
</dbReference>
<dbReference type="Pfam" id="PF04398">
    <property type="entry name" value="DUF538"/>
    <property type="match status" value="1"/>
</dbReference>
<feature type="compositionally biased region" description="Basic residues" evidence="1">
    <location>
        <begin position="1"/>
        <end position="11"/>
    </location>
</feature>
<organism evidence="2 3">
    <name type="scientific">Zingiber officinale</name>
    <name type="common">Ginger</name>
    <name type="synonym">Amomum zingiber</name>
    <dbReference type="NCBI Taxonomy" id="94328"/>
    <lineage>
        <taxon>Eukaryota</taxon>
        <taxon>Viridiplantae</taxon>
        <taxon>Streptophyta</taxon>
        <taxon>Embryophyta</taxon>
        <taxon>Tracheophyta</taxon>
        <taxon>Spermatophyta</taxon>
        <taxon>Magnoliopsida</taxon>
        <taxon>Liliopsida</taxon>
        <taxon>Zingiberales</taxon>
        <taxon>Zingiberaceae</taxon>
        <taxon>Zingiber</taxon>
    </lineage>
</organism>
<dbReference type="InterPro" id="IPR036758">
    <property type="entry name" value="At5g01610-like"/>
</dbReference>
<keyword evidence="3" id="KW-1185">Reference proteome</keyword>
<accession>A0A8J5LAT5</accession>
<evidence type="ECO:0000313" key="2">
    <source>
        <dbReference type="EMBL" id="KAG6511631.1"/>
    </source>
</evidence>
<reference evidence="2 3" key="1">
    <citation type="submission" date="2020-08" db="EMBL/GenBank/DDBJ databases">
        <title>Plant Genome Project.</title>
        <authorList>
            <person name="Zhang R.-G."/>
        </authorList>
    </citation>
    <scope>NUCLEOTIDE SEQUENCE [LARGE SCALE GENOMIC DNA]</scope>
    <source>
        <tissue evidence="2">Rhizome</tissue>
    </source>
</reference>
<sequence>MPWKKRLRRLQARASSAVPRIGKARTRSKLGQREVSTDGDSSSRAKERNRAKAKRKMRGFVFLRRQADRLRDAGEVRFPTGDPPTGVQSYILHPDGSFEVYLSGDCKLKVSDGGYLLSYQKKITGPVGVVDQPERGFLFLWFGINVAARSTDELYSYVGPRCRCGFDCAATTTVVSDS</sequence>
<name>A0A8J5LAT5_ZINOF</name>
<dbReference type="Gene3D" id="2.30.240.10">
    <property type="entry name" value="At5g01610-like"/>
    <property type="match status" value="1"/>
</dbReference>
<protein>
    <submittedName>
        <fullName evidence="2">Uncharacterized protein</fullName>
    </submittedName>
</protein>
<comment type="caution">
    <text evidence="2">The sequence shown here is derived from an EMBL/GenBank/DDBJ whole genome shotgun (WGS) entry which is preliminary data.</text>
</comment>
<feature type="compositionally biased region" description="Basic and acidic residues" evidence="1">
    <location>
        <begin position="31"/>
        <end position="50"/>
    </location>
</feature>
<dbReference type="SUPFAM" id="SSF141562">
    <property type="entry name" value="At5g01610-like"/>
    <property type="match status" value="1"/>
</dbReference>
<feature type="region of interest" description="Disordered" evidence="1">
    <location>
        <begin position="1"/>
        <end position="53"/>
    </location>
</feature>
<dbReference type="AlphaFoldDB" id="A0A8J5LAT5"/>
<evidence type="ECO:0000256" key="1">
    <source>
        <dbReference type="SAM" id="MobiDB-lite"/>
    </source>
</evidence>
<gene>
    <name evidence="2" type="ORF">ZIOFF_029706</name>
</gene>
<proteinExistence type="predicted"/>
<dbReference type="EMBL" id="JACMSC010000008">
    <property type="protein sequence ID" value="KAG6511631.1"/>
    <property type="molecule type" value="Genomic_DNA"/>
</dbReference>
<evidence type="ECO:0000313" key="3">
    <source>
        <dbReference type="Proteomes" id="UP000734854"/>
    </source>
</evidence>